<dbReference type="Pfam" id="PF01323">
    <property type="entry name" value="DSBA"/>
    <property type="match status" value="1"/>
</dbReference>
<dbReference type="InterPro" id="IPR013766">
    <property type="entry name" value="Thioredoxin_domain"/>
</dbReference>
<keyword evidence="2" id="KW-0732">Signal</keyword>
<dbReference type="SUPFAM" id="SSF52833">
    <property type="entry name" value="Thioredoxin-like"/>
    <property type="match status" value="2"/>
</dbReference>
<evidence type="ECO:0000313" key="8">
    <source>
        <dbReference type="EMBL" id="KKW42008.1"/>
    </source>
</evidence>
<comment type="caution">
    <text evidence="8">The sequence shown here is derived from an EMBL/GenBank/DDBJ whole genome shotgun (WGS) entry which is preliminary data.</text>
</comment>
<comment type="similarity">
    <text evidence="1">Belongs to the thioredoxin family. DsbA subfamily.</text>
</comment>
<sequence>MVLCTIGFFVLLSVLLSGSGRLSLGNSADGATPGTVTPGTAAPSGGSGPKLVDIAKDVGLNVGKFTKCVQDKKFASAVQADEADAQKIGAQGTPFSVVMGPKGDAIVIEGAYPYQTVEAAIKKLKGEKFELEPGIPAPPEPTTGLAIRAVGADEPVKGNQNAKITIVEYSDFECPFCKRYHDTMAQIIAKYGNEVRWVYRHLPLDSLHRKARTEALAAECAGEQGKFWEFTDQVFAVTPSNDGIDITI</sequence>
<dbReference type="Pfam" id="PF13462">
    <property type="entry name" value="Thioredoxin_4"/>
    <property type="match status" value="1"/>
</dbReference>
<dbReference type="InterPro" id="IPR036249">
    <property type="entry name" value="Thioredoxin-like_sf"/>
</dbReference>
<dbReference type="AlphaFoldDB" id="A0A0G1YEV7"/>
<keyword evidence="3" id="KW-0560">Oxidoreductase</keyword>
<feature type="domain" description="Thioredoxin" evidence="7">
    <location>
        <begin position="131"/>
        <end position="248"/>
    </location>
</feature>
<evidence type="ECO:0000256" key="6">
    <source>
        <dbReference type="SAM" id="MobiDB-lite"/>
    </source>
</evidence>
<dbReference type="GO" id="GO:0016491">
    <property type="term" value="F:oxidoreductase activity"/>
    <property type="evidence" value="ECO:0007669"/>
    <property type="project" value="UniProtKB-KW"/>
</dbReference>
<dbReference type="Proteomes" id="UP000033870">
    <property type="component" value="Unassembled WGS sequence"/>
</dbReference>
<keyword evidence="5" id="KW-0676">Redox-active center</keyword>
<dbReference type="STRING" id="1619044.UY92_C0011G0030"/>
<dbReference type="Gene3D" id="3.40.30.10">
    <property type="entry name" value="Glutaredoxin"/>
    <property type="match status" value="2"/>
</dbReference>
<feature type="compositionally biased region" description="Low complexity" evidence="6">
    <location>
        <begin position="27"/>
        <end position="44"/>
    </location>
</feature>
<protein>
    <submittedName>
        <fullName evidence="8">Sodium/proton antiporter</fullName>
    </submittedName>
</protein>
<dbReference type="EMBL" id="LCRX01000011">
    <property type="protein sequence ID" value="KKW42008.1"/>
    <property type="molecule type" value="Genomic_DNA"/>
</dbReference>
<dbReference type="InterPro" id="IPR001853">
    <property type="entry name" value="DSBA-like_thioredoxin_dom"/>
</dbReference>
<evidence type="ECO:0000256" key="5">
    <source>
        <dbReference type="ARBA" id="ARBA00023284"/>
    </source>
</evidence>
<feature type="region of interest" description="Disordered" evidence="6">
    <location>
        <begin position="27"/>
        <end position="48"/>
    </location>
</feature>
<proteinExistence type="inferred from homology"/>
<dbReference type="CDD" id="cd02972">
    <property type="entry name" value="DsbA_family"/>
    <property type="match status" value="1"/>
</dbReference>
<accession>A0A0G1YEV7</accession>
<evidence type="ECO:0000313" key="9">
    <source>
        <dbReference type="Proteomes" id="UP000033870"/>
    </source>
</evidence>
<organism evidence="8 9">
    <name type="scientific">Candidatus Magasanikbacteria bacterium GW2011_GWA2_56_11</name>
    <dbReference type="NCBI Taxonomy" id="1619044"/>
    <lineage>
        <taxon>Bacteria</taxon>
        <taxon>Candidatus Magasanikiibacteriota</taxon>
    </lineage>
</organism>
<reference evidence="8 9" key="1">
    <citation type="journal article" date="2015" name="Nature">
        <title>rRNA introns, odd ribosomes, and small enigmatic genomes across a large radiation of phyla.</title>
        <authorList>
            <person name="Brown C.T."/>
            <person name="Hug L.A."/>
            <person name="Thomas B.C."/>
            <person name="Sharon I."/>
            <person name="Castelle C.J."/>
            <person name="Singh A."/>
            <person name="Wilkins M.J."/>
            <person name="Williams K.H."/>
            <person name="Banfield J.F."/>
        </authorList>
    </citation>
    <scope>NUCLEOTIDE SEQUENCE [LARGE SCALE GENOMIC DNA]</scope>
</reference>
<evidence type="ECO:0000256" key="3">
    <source>
        <dbReference type="ARBA" id="ARBA00023002"/>
    </source>
</evidence>
<evidence type="ECO:0000256" key="4">
    <source>
        <dbReference type="ARBA" id="ARBA00023157"/>
    </source>
</evidence>
<evidence type="ECO:0000256" key="1">
    <source>
        <dbReference type="ARBA" id="ARBA00005791"/>
    </source>
</evidence>
<keyword evidence="4" id="KW-1015">Disulfide bond</keyword>
<gene>
    <name evidence="8" type="ORF">UY92_C0011G0030</name>
</gene>
<dbReference type="PANTHER" id="PTHR13887">
    <property type="entry name" value="GLUTATHIONE S-TRANSFERASE KAPPA"/>
    <property type="match status" value="1"/>
</dbReference>
<evidence type="ECO:0000256" key="2">
    <source>
        <dbReference type="ARBA" id="ARBA00022729"/>
    </source>
</evidence>
<evidence type="ECO:0000259" key="7">
    <source>
        <dbReference type="PROSITE" id="PS51352"/>
    </source>
</evidence>
<dbReference type="PROSITE" id="PS51352">
    <property type="entry name" value="THIOREDOXIN_2"/>
    <property type="match status" value="1"/>
</dbReference>
<dbReference type="PANTHER" id="PTHR13887:SF14">
    <property type="entry name" value="DISULFIDE BOND FORMATION PROTEIN D"/>
    <property type="match status" value="1"/>
</dbReference>
<name>A0A0G1YEV7_9BACT</name>
<dbReference type="InterPro" id="IPR012336">
    <property type="entry name" value="Thioredoxin-like_fold"/>
</dbReference>